<dbReference type="InterPro" id="IPR014729">
    <property type="entry name" value="Rossmann-like_a/b/a_fold"/>
</dbReference>
<evidence type="ECO:0000256" key="2">
    <source>
        <dbReference type="ARBA" id="ARBA00022695"/>
    </source>
</evidence>
<reference evidence="5 6" key="1">
    <citation type="submission" date="2024-02" db="EMBL/GenBank/DDBJ databases">
        <title>STSV induces naive adaptation in Sulfolobus.</title>
        <authorList>
            <person name="Xiang X."/>
            <person name="Song M."/>
        </authorList>
    </citation>
    <scope>NUCLEOTIDE SEQUENCE [LARGE SCALE GENOMIC DNA]</scope>
    <source>
        <strain evidence="5 6">RT2</strain>
    </source>
</reference>
<evidence type="ECO:0000313" key="5">
    <source>
        <dbReference type="EMBL" id="WWQ60623.1"/>
    </source>
</evidence>
<name>A0AAX4L0A3_9CREN</name>
<dbReference type="Pfam" id="PF04010">
    <property type="entry name" value="DUF357"/>
    <property type="match status" value="1"/>
</dbReference>
<protein>
    <submittedName>
        <fullName evidence="5">DUF357 domain-containing protein</fullName>
    </submittedName>
</protein>
<accession>A0AAX4L0A3</accession>
<dbReference type="RefSeq" id="WP_338601712.1">
    <property type="nucleotide sequence ID" value="NZ_CP146016.1"/>
</dbReference>
<keyword evidence="6" id="KW-1185">Reference proteome</keyword>
<dbReference type="GO" id="GO:0016779">
    <property type="term" value="F:nucleotidyltransferase activity"/>
    <property type="evidence" value="ECO:0007669"/>
    <property type="project" value="UniProtKB-KW"/>
</dbReference>
<evidence type="ECO:0000259" key="3">
    <source>
        <dbReference type="Pfam" id="PF01467"/>
    </source>
</evidence>
<feature type="domain" description="Cytidyltransferase-like" evidence="3">
    <location>
        <begin position="86"/>
        <end position="214"/>
    </location>
</feature>
<sequence>MVVDELRSRVEKYIKGVEERLKNANSGSNKIIELARLYAEDSKYYLEKGDYVTALVDIVYAEGLLDAIEIYEGKDLKSNVSKKVFVAGTFDILHPGHIEFLKEASKYGRVYVTVARDSNSERIKGRKPINDEQTRLEIVKSIRYVFDAILGDKEDFLKSVERINPDIIFLGPDQKMDENKLLEELRKRGLNPQIIRLKERIKKWPHSSTTEIINEIKKRYCNSS</sequence>
<feature type="domain" description="DUF357" evidence="4">
    <location>
        <begin position="12"/>
        <end position="68"/>
    </location>
</feature>
<proteinExistence type="predicted"/>
<evidence type="ECO:0000259" key="4">
    <source>
        <dbReference type="Pfam" id="PF04010"/>
    </source>
</evidence>
<gene>
    <name evidence="5" type="ORF">V6M85_00630</name>
</gene>
<keyword evidence="2" id="KW-0548">Nucleotidyltransferase</keyword>
<dbReference type="EMBL" id="CP146016">
    <property type="protein sequence ID" value="WWQ60623.1"/>
    <property type="molecule type" value="Genomic_DNA"/>
</dbReference>
<organism evidence="5 6">
    <name type="scientific">Sulfolobus tengchongensis</name>
    <dbReference type="NCBI Taxonomy" id="207809"/>
    <lineage>
        <taxon>Archaea</taxon>
        <taxon>Thermoproteota</taxon>
        <taxon>Thermoprotei</taxon>
        <taxon>Sulfolobales</taxon>
        <taxon>Sulfolobaceae</taxon>
        <taxon>Sulfolobus</taxon>
    </lineage>
</organism>
<evidence type="ECO:0000313" key="6">
    <source>
        <dbReference type="Proteomes" id="UP001432202"/>
    </source>
</evidence>
<dbReference type="AlphaFoldDB" id="A0AAX4L0A3"/>
<dbReference type="PANTHER" id="PTHR43793">
    <property type="entry name" value="FAD SYNTHASE"/>
    <property type="match status" value="1"/>
</dbReference>
<dbReference type="InterPro" id="IPR004821">
    <property type="entry name" value="Cyt_trans-like"/>
</dbReference>
<dbReference type="NCBIfam" id="TIGR00125">
    <property type="entry name" value="cyt_tran_rel"/>
    <property type="match status" value="1"/>
</dbReference>
<dbReference type="SUPFAM" id="SSF52374">
    <property type="entry name" value="Nucleotidylyl transferase"/>
    <property type="match status" value="1"/>
</dbReference>
<evidence type="ECO:0000256" key="1">
    <source>
        <dbReference type="ARBA" id="ARBA00022679"/>
    </source>
</evidence>
<dbReference type="InterPro" id="IPR050385">
    <property type="entry name" value="Archaeal_FAD_synthase"/>
</dbReference>
<dbReference type="Gene3D" id="1.20.1270.90">
    <property type="entry name" value="AF1782-like"/>
    <property type="match status" value="1"/>
</dbReference>
<keyword evidence="1" id="KW-0808">Transferase</keyword>
<dbReference type="InterPro" id="IPR036809">
    <property type="entry name" value="AF1782-like_sf"/>
</dbReference>
<dbReference type="InterPro" id="IPR023140">
    <property type="entry name" value="DUF357"/>
</dbReference>
<dbReference type="PANTHER" id="PTHR43793:SF1">
    <property type="entry name" value="FAD SYNTHASE"/>
    <property type="match status" value="1"/>
</dbReference>
<dbReference type="GeneID" id="89335229"/>
<dbReference type="SUPFAM" id="SSF158372">
    <property type="entry name" value="AF1782-like"/>
    <property type="match status" value="1"/>
</dbReference>
<dbReference type="Pfam" id="PF01467">
    <property type="entry name" value="CTP_transf_like"/>
    <property type="match status" value="1"/>
</dbReference>
<dbReference type="Gene3D" id="3.40.50.620">
    <property type="entry name" value="HUPs"/>
    <property type="match status" value="1"/>
</dbReference>
<dbReference type="CDD" id="cd02170">
    <property type="entry name" value="cytidylyltransferase"/>
    <property type="match status" value="1"/>
</dbReference>
<dbReference type="Proteomes" id="UP001432202">
    <property type="component" value="Chromosome"/>
</dbReference>